<evidence type="ECO:0000259" key="4">
    <source>
        <dbReference type="Pfam" id="PF02875"/>
    </source>
</evidence>
<dbReference type="GO" id="GO:0047480">
    <property type="term" value="F:UDP-N-acetylmuramoyl-tripeptide-D-alanyl-D-alanine ligase activity"/>
    <property type="evidence" value="ECO:0007669"/>
    <property type="project" value="UniProtKB-EC"/>
</dbReference>
<evidence type="ECO:0000313" key="7">
    <source>
        <dbReference type="Proteomes" id="UP001190925"/>
    </source>
</evidence>
<dbReference type="RefSeq" id="WP_129718666.1">
    <property type="nucleotide sequence ID" value="NZ_PRLK01000003.1"/>
</dbReference>
<organism evidence="6 7">
    <name type="scientific">Candidatus Nanogingivalis gingivitcus</name>
    <dbReference type="NCBI Taxonomy" id="2171992"/>
    <lineage>
        <taxon>Bacteria</taxon>
        <taxon>Candidatus Saccharimonadota</taxon>
        <taxon>Candidatus Nanosyncoccalia</taxon>
        <taxon>Candidatus Nanogingivales</taxon>
        <taxon>Candidatus Nanogingivalaceae</taxon>
        <taxon>Candidatus Nanogingivalis</taxon>
    </lineage>
</organism>
<gene>
    <name evidence="6" type="primary">murF</name>
    <name evidence="6" type="ORF">G6CMJM_00246</name>
</gene>
<accession>A0ABY0FKA5</accession>
<dbReference type="InterPro" id="IPR051046">
    <property type="entry name" value="MurCDEF_CellWall_CoF430Synth"/>
</dbReference>
<dbReference type="PANTHER" id="PTHR43024:SF1">
    <property type="entry name" value="UDP-N-ACETYLMURAMOYL-TRIPEPTIDE--D-ALANYL-D-ALANINE LIGASE"/>
    <property type="match status" value="1"/>
</dbReference>
<comment type="caution">
    <text evidence="6">The sequence shown here is derived from an EMBL/GenBank/DDBJ whole genome shotgun (WGS) entry which is preliminary data.</text>
</comment>
<dbReference type="Gene3D" id="3.40.1190.10">
    <property type="entry name" value="Mur-like, catalytic domain"/>
    <property type="match status" value="1"/>
</dbReference>
<dbReference type="InterPro" id="IPR036615">
    <property type="entry name" value="Mur_ligase_C_dom_sf"/>
</dbReference>
<keyword evidence="3" id="KW-0067">ATP-binding</keyword>
<reference evidence="6 7" key="1">
    <citation type="journal article" date="2018" name="bioRxiv">
        <title>Evidence of independent acquisition and adaption of ultra-small bacteria to human hosts across the highly diverse yet reduced genomes of the phylum Saccharibacteria.</title>
        <authorList>
            <person name="McLean J.S."/>
            <person name="Bor B."/>
            <person name="To T.T."/>
            <person name="Liu Q."/>
            <person name="Kearns K.A."/>
            <person name="Solden L.M."/>
            <person name="Wrighton K.C."/>
            <person name="He X."/>
            <person name="Shi W."/>
        </authorList>
    </citation>
    <scope>NUCLEOTIDE SEQUENCE [LARGE SCALE GENOMIC DNA]</scope>
    <source>
        <strain evidence="6 7">TM7_CMJM_G6_1_HOT_870</strain>
    </source>
</reference>
<dbReference type="Pfam" id="PF08245">
    <property type="entry name" value="Mur_ligase_M"/>
    <property type="match status" value="1"/>
</dbReference>
<dbReference type="SUPFAM" id="SSF53623">
    <property type="entry name" value="MurD-like peptide ligases, catalytic domain"/>
    <property type="match status" value="1"/>
</dbReference>
<dbReference type="EMBL" id="PRLK01000003">
    <property type="protein sequence ID" value="RYC72753.1"/>
    <property type="molecule type" value="Genomic_DNA"/>
</dbReference>
<evidence type="ECO:0000256" key="2">
    <source>
        <dbReference type="ARBA" id="ARBA00022741"/>
    </source>
</evidence>
<sequence>MFKKSITNKLEKYVKRYFEKHPNIKLVAVAGSVGKTSTKLAVATVLSERYKVRLHEGNHNTHLSAPLAILGINYPGNPRSFWQWHRVFKAARRRINSSSAEEPEVIIQELGTDHPGDIAKFGEYLLPDIALVTAITPEHMEFFGSIEAVADEELEVVKFAKSSLININDVRLEFTEKVKNYITNYYGTGGNNQYEFIPHDFNINVGYIGEVKSLELGSFPANVKVFGEHSLRPIAGAIAVASKMGLTANEIVSGLSKISPVSGRMNILAGVDESVLIDDTYNASPAAVEASLNTFYKINAPSRILVLGSMNELGELSAAEHQKIGLLCDGSLTDWVVTVGDDASKYIAPIARQRGCQVHEAKNAIDAGIFVRSNMQKGALILCKGSQGNVYLEETVKILLKDQSDAEKLVRQDKNWQTIKREFFESFTNIEDDEV</sequence>
<evidence type="ECO:0000313" key="6">
    <source>
        <dbReference type="EMBL" id="RYC72753.1"/>
    </source>
</evidence>
<evidence type="ECO:0000259" key="5">
    <source>
        <dbReference type="Pfam" id="PF08245"/>
    </source>
</evidence>
<evidence type="ECO:0000256" key="1">
    <source>
        <dbReference type="ARBA" id="ARBA00022598"/>
    </source>
</evidence>
<dbReference type="Pfam" id="PF02875">
    <property type="entry name" value="Mur_ligase_C"/>
    <property type="match status" value="1"/>
</dbReference>
<feature type="domain" description="Mur ligase C-terminal" evidence="4">
    <location>
        <begin position="263"/>
        <end position="386"/>
    </location>
</feature>
<dbReference type="Proteomes" id="UP001190925">
    <property type="component" value="Unassembled WGS sequence"/>
</dbReference>
<dbReference type="PANTHER" id="PTHR43024">
    <property type="entry name" value="UDP-N-ACETYLMURAMOYL-TRIPEPTIDE--D-ALANYL-D-ALANINE LIGASE"/>
    <property type="match status" value="1"/>
</dbReference>
<keyword evidence="1 6" id="KW-0436">Ligase</keyword>
<feature type="domain" description="Mur ligase central" evidence="5">
    <location>
        <begin position="29"/>
        <end position="241"/>
    </location>
</feature>
<dbReference type="EC" id="6.3.2.10" evidence="6"/>
<protein>
    <submittedName>
        <fullName evidence="6">UDP-N-acetylmuramoyl-tripeptide--D-alanyl-D-alanine ligase</fullName>
        <ecNumber evidence="6">6.3.2.10</ecNumber>
    </submittedName>
</protein>
<evidence type="ECO:0000256" key="3">
    <source>
        <dbReference type="ARBA" id="ARBA00022840"/>
    </source>
</evidence>
<name>A0ABY0FKA5_9BACT</name>
<dbReference type="InterPro" id="IPR013221">
    <property type="entry name" value="Mur_ligase_cen"/>
</dbReference>
<reference evidence="6 7" key="2">
    <citation type="journal article" date="2020" name="Cell Rep.">
        <title>Acquisition and Adaptation of Ultra-small Parasitic Reduced Genome Bacteria to Mammalian Hosts.</title>
        <authorList>
            <person name="McLean J.S."/>
            <person name="Bor B."/>
            <person name="Kerns K.A."/>
            <person name="Liu Q."/>
            <person name="To T.T."/>
            <person name="Solden L."/>
            <person name="Hendrickson E.L."/>
            <person name="Wrighton K."/>
            <person name="Shi W."/>
            <person name="He X."/>
        </authorList>
    </citation>
    <scope>NUCLEOTIDE SEQUENCE [LARGE SCALE GENOMIC DNA]</scope>
    <source>
        <strain evidence="6 7">TM7_CMJM_G6_1_HOT_870</strain>
    </source>
</reference>
<dbReference type="InterPro" id="IPR036565">
    <property type="entry name" value="Mur-like_cat_sf"/>
</dbReference>
<keyword evidence="7" id="KW-1185">Reference proteome</keyword>
<dbReference type="Gene3D" id="3.90.190.20">
    <property type="entry name" value="Mur ligase, C-terminal domain"/>
    <property type="match status" value="1"/>
</dbReference>
<dbReference type="InterPro" id="IPR004101">
    <property type="entry name" value="Mur_ligase_C"/>
</dbReference>
<keyword evidence="2" id="KW-0547">Nucleotide-binding</keyword>
<proteinExistence type="predicted"/>
<dbReference type="SUPFAM" id="SSF53244">
    <property type="entry name" value="MurD-like peptide ligases, peptide-binding domain"/>
    <property type="match status" value="1"/>
</dbReference>